<sequence length="166" mass="18562">MSSNFAPGNVQAPQELDLQQIGNTQTMLDGPVSNGYSNLIIDTDKRLQLIISSGCRWRRRKSVRIASQSSVSSKEQGIEGSPLHLFMDLPLDLTYEIAKYLGPFDLNTFVNLNKRFRAVFLRRPSVTIWRQCIANGGLPPCPTDMTEPQHADWMGLPNSYHTLPSG</sequence>
<evidence type="ECO:0000313" key="2">
    <source>
        <dbReference type="EMBL" id="KAF9476987.1"/>
    </source>
</evidence>
<proteinExistence type="predicted"/>
<dbReference type="PROSITE" id="PS50181">
    <property type="entry name" value="FBOX"/>
    <property type="match status" value="1"/>
</dbReference>
<keyword evidence="3" id="KW-1185">Reference proteome</keyword>
<organism evidence="2 3">
    <name type="scientific">Pholiota conissans</name>
    <dbReference type="NCBI Taxonomy" id="109636"/>
    <lineage>
        <taxon>Eukaryota</taxon>
        <taxon>Fungi</taxon>
        <taxon>Dikarya</taxon>
        <taxon>Basidiomycota</taxon>
        <taxon>Agaricomycotina</taxon>
        <taxon>Agaricomycetes</taxon>
        <taxon>Agaricomycetidae</taxon>
        <taxon>Agaricales</taxon>
        <taxon>Agaricineae</taxon>
        <taxon>Strophariaceae</taxon>
        <taxon>Pholiota</taxon>
    </lineage>
</organism>
<protein>
    <recommendedName>
        <fullName evidence="1">F-box domain-containing protein</fullName>
    </recommendedName>
</protein>
<evidence type="ECO:0000259" key="1">
    <source>
        <dbReference type="PROSITE" id="PS50181"/>
    </source>
</evidence>
<name>A0A9P5YWH2_9AGAR</name>
<reference evidence="2" key="1">
    <citation type="submission" date="2020-11" db="EMBL/GenBank/DDBJ databases">
        <authorList>
            <consortium name="DOE Joint Genome Institute"/>
            <person name="Ahrendt S."/>
            <person name="Riley R."/>
            <person name="Andreopoulos W."/>
            <person name="Labutti K."/>
            <person name="Pangilinan J."/>
            <person name="Ruiz-Duenas F.J."/>
            <person name="Barrasa J.M."/>
            <person name="Sanchez-Garcia M."/>
            <person name="Camarero S."/>
            <person name="Miyauchi S."/>
            <person name="Serrano A."/>
            <person name="Linde D."/>
            <person name="Babiker R."/>
            <person name="Drula E."/>
            <person name="Ayuso-Fernandez I."/>
            <person name="Pacheco R."/>
            <person name="Padilla G."/>
            <person name="Ferreira P."/>
            <person name="Barriuso J."/>
            <person name="Kellner H."/>
            <person name="Castanera R."/>
            <person name="Alfaro M."/>
            <person name="Ramirez L."/>
            <person name="Pisabarro A.G."/>
            <person name="Kuo A."/>
            <person name="Tritt A."/>
            <person name="Lipzen A."/>
            <person name="He G."/>
            <person name="Yan M."/>
            <person name="Ng V."/>
            <person name="Cullen D."/>
            <person name="Martin F."/>
            <person name="Rosso M.-N."/>
            <person name="Henrissat B."/>
            <person name="Hibbett D."/>
            <person name="Martinez A.T."/>
            <person name="Grigoriev I.V."/>
        </authorList>
    </citation>
    <scope>NUCLEOTIDE SEQUENCE</scope>
    <source>
        <strain evidence="2">CIRM-BRFM 674</strain>
    </source>
</reference>
<dbReference type="SUPFAM" id="SSF81383">
    <property type="entry name" value="F-box domain"/>
    <property type="match status" value="1"/>
</dbReference>
<dbReference type="OrthoDB" id="2322499at2759"/>
<comment type="caution">
    <text evidence="2">The sequence shown here is derived from an EMBL/GenBank/DDBJ whole genome shotgun (WGS) entry which is preliminary data.</text>
</comment>
<dbReference type="EMBL" id="MU155275">
    <property type="protein sequence ID" value="KAF9476987.1"/>
    <property type="molecule type" value="Genomic_DNA"/>
</dbReference>
<dbReference type="InterPro" id="IPR036047">
    <property type="entry name" value="F-box-like_dom_sf"/>
</dbReference>
<dbReference type="InterPro" id="IPR001810">
    <property type="entry name" value="F-box_dom"/>
</dbReference>
<dbReference type="AlphaFoldDB" id="A0A9P5YWH2"/>
<dbReference type="Proteomes" id="UP000807469">
    <property type="component" value="Unassembled WGS sequence"/>
</dbReference>
<evidence type="ECO:0000313" key="3">
    <source>
        <dbReference type="Proteomes" id="UP000807469"/>
    </source>
</evidence>
<accession>A0A9P5YWH2</accession>
<gene>
    <name evidence="2" type="ORF">BDN70DRAFT_134873</name>
</gene>
<feature type="domain" description="F-box" evidence="1">
    <location>
        <begin position="83"/>
        <end position="132"/>
    </location>
</feature>